<feature type="transmembrane region" description="Helical" evidence="9">
    <location>
        <begin position="84"/>
        <end position="103"/>
    </location>
</feature>
<evidence type="ECO:0000256" key="9">
    <source>
        <dbReference type="SAM" id="Phobius"/>
    </source>
</evidence>
<feature type="transmembrane region" description="Helical" evidence="9">
    <location>
        <begin position="109"/>
        <end position="131"/>
    </location>
</feature>
<evidence type="ECO:0000256" key="2">
    <source>
        <dbReference type="ARBA" id="ARBA00006523"/>
    </source>
</evidence>
<dbReference type="InterPro" id="IPR011701">
    <property type="entry name" value="MFS"/>
</dbReference>
<dbReference type="GO" id="GO:0005886">
    <property type="term" value="C:plasma membrane"/>
    <property type="evidence" value="ECO:0007669"/>
    <property type="project" value="UniProtKB-SubCell"/>
</dbReference>
<keyword evidence="8 9" id="KW-0472">Membrane</keyword>
<evidence type="ECO:0000313" key="12">
    <source>
        <dbReference type="Proteomes" id="UP001157137"/>
    </source>
</evidence>
<dbReference type="SUPFAM" id="SSF103473">
    <property type="entry name" value="MFS general substrate transporter"/>
    <property type="match status" value="1"/>
</dbReference>
<evidence type="ECO:0000256" key="3">
    <source>
        <dbReference type="ARBA" id="ARBA00022448"/>
    </source>
</evidence>
<reference evidence="11" key="1">
    <citation type="submission" date="2023-02" db="EMBL/GenBank/DDBJ databases">
        <title>Proposal of a novel subspecies: Alicyclobacillus hesperidum subspecies aegle.</title>
        <authorList>
            <person name="Goto K."/>
            <person name="Fujii T."/>
            <person name="Yasui K."/>
            <person name="Mochida K."/>
            <person name="Kato-Tanaka Y."/>
            <person name="Morohoshi S."/>
            <person name="An S.Y."/>
            <person name="Kasai H."/>
            <person name="Yokota A."/>
        </authorList>
    </citation>
    <scope>NUCLEOTIDE SEQUENCE</scope>
    <source>
        <strain evidence="11">DSM 12766</strain>
    </source>
</reference>
<comment type="subcellular location">
    <subcellularLocation>
        <location evidence="1">Cell membrane</location>
        <topology evidence="1">Multi-pass membrane protein</topology>
    </subcellularLocation>
</comment>
<keyword evidence="6 9" id="KW-0812">Transmembrane</keyword>
<feature type="transmembrane region" description="Helical" evidence="9">
    <location>
        <begin position="375"/>
        <end position="391"/>
    </location>
</feature>
<proteinExistence type="inferred from homology"/>
<feature type="transmembrane region" description="Helical" evidence="9">
    <location>
        <begin position="54"/>
        <end position="72"/>
    </location>
</feature>
<keyword evidence="7 9" id="KW-1133">Transmembrane helix</keyword>
<feature type="transmembrane region" description="Helical" evidence="9">
    <location>
        <begin position="12"/>
        <end position="34"/>
    </location>
</feature>
<feature type="transmembrane region" description="Helical" evidence="9">
    <location>
        <begin position="152"/>
        <end position="169"/>
    </location>
</feature>
<dbReference type="CDD" id="cd17471">
    <property type="entry name" value="MFS_Set"/>
    <property type="match status" value="1"/>
</dbReference>
<dbReference type="PANTHER" id="PTHR23535:SF2">
    <property type="entry name" value="SUGAR EFFLUX TRANSPORTER A-RELATED"/>
    <property type="match status" value="1"/>
</dbReference>
<name>A0AA37U9A6_9BACL</name>
<feature type="transmembrane region" description="Helical" evidence="9">
    <location>
        <begin position="312"/>
        <end position="332"/>
    </location>
</feature>
<accession>A0AA37U9A6</accession>
<dbReference type="GO" id="GO:0022857">
    <property type="term" value="F:transmembrane transporter activity"/>
    <property type="evidence" value="ECO:0007669"/>
    <property type="project" value="InterPro"/>
</dbReference>
<feature type="domain" description="Major facilitator superfamily (MFS) profile" evidence="10">
    <location>
        <begin position="5"/>
        <end position="398"/>
    </location>
</feature>
<dbReference type="PROSITE" id="PS50850">
    <property type="entry name" value="MFS"/>
    <property type="match status" value="1"/>
</dbReference>
<evidence type="ECO:0000256" key="5">
    <source>
        <dbReference type="ARBA" id="ARBA00022597"/>
    </source>
</evidence>
<organism evidence="11 12">
    <name type="scientific">Alicyclobacillus hesperidum</name>
    <dbReference type="NCBI Taxonomy" id="89784"/>
    <lineage>
        <taxon>Bacteria</taxon>
        <taxon>Bacillati</taxon>
        <taxon>Bacillota</taxon>
        <taxon>Bacilli</taxon>
        <taxon>Bacillales</taxon>
        <taxon>Alicyclobacillaceae</taxon>
        <taxon>Alicyclobacillus</taxon>
    </lineage>
</organism>
<dbReference type="InterPro" id="IPR020846">
    <property type="entry name" value="MFS_dom"/>
</dbReference>
<dbReference type="Pfam" id="PF07690">
    <property type="entry name" value="MFS_1"/>
    <property type="match status" value="2"/>
</dbReference>
<keyword evidence="5" id="KW-0762">Sugar transport</keyword>
<gene>
    <name evidence="11" type="ORF">Heshes_07170</name>
</gene>
<dbReference type="Proteomes" id="UP001157137">
    <property type="component" value="Unassembled WGS sequence"/>
</dbReference>
<evidence type="ECO:0000256" key="4">
    <source>
        <dbReference type="ARBA" id="ARBA00022475"/>
    </source>
</evidence>
<dbReference type="AlphaFoldDB" id="A0AA37U9A6"/>
<evidence type="ECO:0000313" key="11">
    <source>
        <dbReference type="EMBL" id="GLV13033.1"/>
    </source>
</evidence>
<protein>
    <submittedName>
        <fullName evidence="11">MFS transporter</fullName>
    </submittedName>
</protein>
<keyword evidence="4" id="KW-1003">Cell membrane</keyword>
<sequence>MRFRMRFVPLSSRLLPGYGTLVLAITLVGIGVSITRPYLSLFGTDVVHMSAAELGLFMCVNGIGGILASTWLGRLSDLRVAKKYIMLVAAACSALGYGSFLVIHSYLPLLIVSTVLLGLGASTFPQLFAYARETASRVPDVDATFATSSLRSFFSLAWVIGPLLGSYLLQAYHFSGLFAATAFLFVAVLAIVFWRIERRPPAGILGSQPVKSFAVLQNRHIVTACVSYVAVYTASSMNGLYMPLFVTKALHGSDRMVGSVVALSAGLEIPIILGLGALSARLGKRPLLLFGSLCGALYYVGAWFAQRPWEMLALQLFCATFIAISVSIGMSYMQDFLPDAPGSATALYSNTNNLGQMLGSLLGGAIAQWAGYREVYLVCAVLAATSWLFLLRGKRFKAQEQKALRAALTSQDIETTQTRRAANGD</sequence>
<evidence type="ECO:0000259" key="10">
    <source>
        <dbReference type="PROSITE" id="PS50850"/>
    </source>
</evidence>
<feature type="transmembrane region" description="Helical" evidence="9">
    <location>
        <begin position="175"/>
        <end position="194"/>
    </location>
</feature>
<feature type="transmembrane region" description="Helical" evidence="9">
    <location>
        <begin position="287"/>
        <end position="306"/>
    </location>
</feature>
<evidence type="ECO:0000256" key="8">
    <source>
        <dbReference type="ARBA" id="ARBA00023136"/>
    </source>
</evidence>
<dbReference type="RefSeq" id="WP_052012383.1">
    <property type="nucleotide sequence ID" value="NZ_BSRA01000003.1"/>
</dbReference>
<dbReference type="EMBL" id="BSRA01000003">
    <property type="protein sequence ID" value="GLV13033.1"/>
    <property type="molecule type" value="Genomic_DNA"/>
</dbReference>
<dbReference type="InterPro" id="IPR036259">
    <property type="entry name" value="MFS_trans_sf"/>
</dbReference>
<dbReference type="Gene3D" id="1.20.1250.20">
    <property type="entry name" value="MFS general substrate transporter like domains"/>
    <property type="match status" value="2"/>
</dbReference>
<keyword evidence="3" id="KW-0813">Transport</keyword>
<comment type="similarity">
    <text evidence="2">Belongs to the major facilitator superfamily. Set transporter family.</text>
</comment>
<evidence type="ECO:0000256" key="7">
    <source>
        <dbReference type="ARBA" id="ARBA00022989"/>
    </source>
</evidence>
<dbReference type="PANTHER" id="PTHR23535">
    <property type="entry name" value="SUGAR EFFLUX TRANSPORTER A-RELATED"/>
    <property type="match status" value="1"/>
</dbReference>
<feature type="transmembrane region" description="Helical" evidence="9">
    <location>
        <begin position="256"/>
        <end position="275"/>
    </location>
</feature>
<evidence type="ECO:0000256" key="1">
    <source>
        <dbReference type="ARBA" id="ARBA00004651"/>
    </source>
</evidence>
<comment type="caution">
    <text evidence="11">The sequence shown here is derived from an EMBL/GenBank/DDBJ whole genome shotgun (WGS) entry which is preliminary data.</text>
</comment>
<evidence type="ECO:0000256" key="6">
    <source>
        <dbReference type="ARBA" id="ARBA00022692"/>
    </source>
</evidence>